<dbReference type="Proteomes" id="UP000257014">
    <property type="component" value="Unassembled WGS sequence"/>
</dbReference>
<proteinExistence type="predicted"/>
<comment type="caution">
    <text evidence="1">The sequence shown here is derived from an EMBL/GenBank/DDBJ whole genome shotgun (WGS) entry which is preliminary data.</text>
</comment>
<evidence type="ECO:0000313" key="1">
    <source>
        <dbReference type="EMBL" id="REJ28031.1"/>
    </source>
</evidence>
<evidence type="ECO:0000313" key="2">
    <source>
        <dbReference type="Proteomes" id="UP000257014"/>
    </source>
</evidence>
<dbReference type="EMBL" id="QEWE01000018">
    <property type="protein sequence ID" value="REJ28031.1"/>
    <property type="molecule type" value="Genomic_DNA"/>
</dbReference>
<reference evidence="1 2" key="1">
    <citation type="submission" date="2018-03" db="EMBL/GenBank/DDBJ databases">
        <authorList>
            <person name="Keele B.F."/>
        </authorList>
    </citation>
    <scope>NUCLEOTIDE SEQUENCE [LARGE SCALE GENOMIC DNA]</scope>
    <source>
        <strain evidence="1">ZCTH4_d</strain>
    </source>
</reference>
<dbReference type="AlphaFoldDB" id="A0A3E0K4B1"/>
<accession>A0A3E0K4B1</accession>
<organism evidence="1 2">
    <name type="scientific">Caldibacillus debilis</name>
    <dbReference type="NCBI Taxonomy" id="301148"/>
    <lineage>
        <taxon>Bacteria</taxon>
        <taxon>Bacillati</taxon>
        <taxon>Bacillota</taxon>
        <taxon>Bacilli</taxon>
        <taxon>Bacillales</taxon>
        <taxon>Bacillaceae</taxon>
        <taxon>Caldibacillus</taxon>
    </lineage>
</organism>
<name>A0A3E0K4B1_9BACI</name>
<protein>
    <submittedName>
        <fullName evidence="1">Uncharacterized protein</fullName>
    </submittedName>
</protein>
<sequence>MKRLGRQNWQKTRFRQIRVLAAVGIKFFADSFTPDRTAPSGGASASSALFPKQSVMNCFG</sequence>
<gene>
    <name evidence="1" type="ORF">C6P37_09270</name>
</gene>